<dbReference type="PANTHER" id="PTHR23070">
    <property type="entry name" value="BCS1 AAA-TYPE ATPASE"/>
    <property type="match status" value="1"/>
</dbReference>
<evidence type="ECO:0000313" key="7">
    <source>
        <dbReference type="EMBL" id="KAF8666523.1"/>
    </source>
</evidence>
<organism evidence="7 8">
    <name type="scientific">Digitaria exilis</name>
    <dbReference type="NCBI Taxonomy" id="1010633"/>
    <lineage>
        <taxon>Eukaryota</taxon>
        <taxon>Viridiplantae</taxon>
        <taxon>Streptophyta</taxon>
        <taxon>Embryophyta</taxon>
        <taxon>Tracheophyta</taxon>
        <taxon>Spermatophyta</taxon>
        <taxon>Magnoliopsida</taxon>
        <taxon>Liliopsida</taxon>
        <taxon>Poales</taxon>
        <taxon>Poaceae</taxon>
        <taxon>PACMAD clade</taxon>
        <taxon>Panicoideae</taxon>
        <taxon>Panicodae</taxon>
        <taxon>Paniceae</taxon>
        <taxon>Anthephorinae</taxon>
        <taxon>Digitaria</taxon>
    </lineage>
</organism>
<dbReference type="AlphaFoldDB" id="A0A835AK64"/>
<dbReference type="OrthoDB" id="10251412at2759"/>
<feature type="region of interest" description="Disordered" evidence="5">
    <location>
        <begin position="579"/>
        <end position="612"/>
    </location>
</feature>
<dbReference type="PROSITE" id="PS00674">
    <property type="entry name" value="AAA"/>
    <property type="match status" value="1"/>
</dbReference>
<evidence type="ECO:0000256" key="4">
    <source>
        <dbReference type="ARBA" id="ARBA00049360"/>
    </source>
</evidence>
<evidence type="ECO:0000256" key="1">
    <source>
        <dbReference type="ARBA" id="ARBA00001946"/>
    </source>
</evidence>
<feature type="region of interest" description="Disordered" evidence="5">
    <location>
        <begin position="732"/>
        <end position="753"/>
    </location>
</feature>
<dbReference type="InterPro" id="IPR003593">
    <property type="entry name" value="AAA+_ATPase"/>
</dbReference>
<dbReference type="SUPFAM" id="SSF52540">
    <property type="entry name" value="P-loop containing nucleoside triphosphate hydrolases"/>
    <property type="match status" value="1"/>
</dbReference>
<feature type="region of interest" description="Disordered" evidence="5">
    <location>
        <begin position="227"/>
        <end position="258"/>
    </location>
</feature>
<sequence length="753" mass="83895">MCEDPVQFLHGEEEAQLLQSTARSTRPTCGAPRLGSLGSARLALCLDLAGRNLGLDRNFGPARSSSCPRIDLDKRTRRPNPNPRLPFPFSSPRDAAAAGSICADGDLLAAAPPRHGNHGRGFPFLSLSLLFFPFHSKAAAAEDLAPPWAPWPVSAPPSKCSMVVPLVSARALASRWRAPLLYSRVRTSVPVPSARVDEEALRSRSRRPSGTAVDFVVELPAAGALPSRSRWRQGPTNHLGLGAPLPRHGGLTQPRPIKYSSDRPAIEEDRIEMEASSVWSGLNSGVVLSLIAVLWTVVWQNLQRLQLQEVLGRHMSRHTRRLAALVDPYLSLTVAEYDGGRMRRSEAYDEIKAYLTGACARDARHLRAEAGKDPNKLVLTMADREEVADEFHGARVWWLAYSKSPPRNDGAEDRRFYRLFFLDRHRELVLDTYLPRVRQMGRDAMARNRQRKLYTNVSTGQWSHVVLEHPKTFATLAMDPARKKEVMDDLDMFRNGKEYHARVGKAWKRGYLLYGPPGTGKSAMIAAMANYLDYDIYDIELTSVHSNSDLRKLFIETKGKSIIVIEDIDCSLDLSGARKKKNKEEEDNKDESGDKAAADHNKAKTKKPDTSSKVTLSGLLNFIDGLWSACGAERLIVFTTNHVEKLDPALIRRGRMDKHIEMSYCGFEAFKFLAERYLGVVSHELFDDVRELLQEVNMTPADVAENLTLKSVDDNATSCLVSLVRELQEATKKKKIATSGGNGGKEEQDEEIQ</sequence>
<dbReference type="Gene3D" id="6.10.280.40">
    <property type="match status" value="1"/>
</dbReference>
<dbReference type="Pfam" id="PF00004">
    <property type="entry name" value="AAA"/>
    <property type="match status" value="2"/>
</dbReference>
<feature type="compositionally biased region" description="Basic and acidic residues" evidence="5">
    <location>
        <begin position="582"/>
        <end position="610"/>
    </location>
</feature>
<protein>
    <recommendedName>
        <fullName evidence="6">AAA+ ATPase domain-containing protein</fullName>
    </recommendedName>
</protein>
<keyword evidence="8" id="KW-1185">Reference proteome</keyword>
<evidence type="ECO:0000259" key="6">
    <source>
        <dbReference type="SMART" id="SM00382"/>
    </source>
</evidence>
<dbReference type="InterPro" id="IPR003960">
    <property type="entry name" value="ATPase_AAA_CS"/>
</dbReference>
<dbReference type="InterPro" id="IPR058017">
    <property type="entry name" value="At3g28540-like_C"/>
</dbReference>
<dbReference type="CDD" id="cd19510">
    <property type="entry name" value="RecA-like_BCS1"/>
    <property type="match status" value="1"/>
</dbReference>
<comment type="catalytic activity">
    <reaction evidence="4">
        <text>ATP + H2O = ADP + phosphate + H(+)</text>
        <dbReference type="Rhea" id="RHEA:13065"/>
        <dbReference type="ChEBI" id="CHEBI:15377"/>
        <dbReference type="ChEBI" id="CHEBI:15378"/>
        <dbReference type="ChEBI" id="CHEBI:30616"/>
        <dbReference type="ChEBI" id="CHEBI:43474"/>
        <dbReference type="ChEBI" id="CHEBI:456216"/>
    </reaction>
</comment>
<dbReference type="InterPro" id="IPR025753">
    <property type="entry name" value="AAA_N_dom"/>
</dbReference>
<gene>
    <name evidence="7" type="ORF">HU200_053639</name>
</gene>
<comment type="similarity">
    <text evidence="2">Belongs to the AAA ATPase family. BCS1 subfamily.</text>
</comment>
<evidence type="ECO:0000256" key="3">
    <source>
        <dbReference type="ARBA" id="ARBA00022842"/>
    </source>
</evidence>
<dbReference type="InterPro" id="IPR050747">
    <property type="entry name" value="Mitochondrial_chaperone_BCS1"/>
</dbReference>
<dbReference type="SMART" id="SM00382">
    <property type="entry name" value="AAA"/>
    <property type="match status" value="1"/>
</dbReference>
<proteinExistence type="inferred from homology"/>
<evidence type="ECO:0000256" key="5">
    <source>
        <dbReference type="SAM" id="MobiDB-lite"/>
    </source>
</evidence>
<dbReference type="Pfam" id="PF25568">
    <property type="entry name" value="AAA_lid_At3g28540"/>
    <property type="match status" value="1"/>
</dbReference>
<evidence type="ECO:0000256" key="2">
    <source>
        <dbReference type="ARBA" id="ARBA00007448"/>
    </source>
</evidence>
<dbReference type="InterPro" id="IPR003959">
    <property type="entry name" value="ATPase_AAA_core"/>
</dbReference>
<dbReference type="Gene3D" id="3.40.50.300">
    <property type="entry name" value="P-loop containing nucleotide triphosphate hydrolases"/>
    <property type="match status" value="1"/>
</dbReference>
<comment type="cofactor">
    <cofactor evidence="1">
        <name>Mg(2+)</name>
        <dbReference type="ChEBI" id="CHEBI:18420"/>
    </cofactor>
</comment>
<dbReference type="EMBL" id="JACEFO010002306">
    <property type="protein sequence ID" value="KAF8666523.1"/>
    <property type="molecule type" value="Genomic_DNA"/>
</dbReference>
<dbReference type="GO" id="GO:0005524">
    <property type="term" value="F:ATP binding"/>
    <property type="evidence" value="ECO:0007669"/>
    <property type="project" value="InterPro"/>
</dbReference>
<dbReference type="GO" id="GO:0016887">
    <property type="term" value="F:ATP hydrolysis activity"/>
    <property type="evidence" value="ECO:0007669"/>
    <property type="project" value="InterPro"/>
</dbReference>
<reference evidence="7" key="1">
    <citation type="submission" date="2020-07" db="EMBL/GenBank/DDBJ databases">
        <title>Genome sequence and genetic diversity analysis of an under-domesticated orphan crop, white fonio (Digitaria exilis).</title>
        <authorList>
            <person name="Bennetzen J.L."/>
            <person name="Chen S."/>
            <person name="Ma X."/>
            <person name="Wang X."/>
            <person name="Yssel A.E.J."/>
            <person name="Chaluvadi S.R."/>
            <person name="Johnson M."/>
            <person name="Gangashetty P."/>
            <person name="Hamidou F."/>
            <person name="Sanogo M.D."/>
            <person name="Zwaenepoel A."/>
            <person name="Wallace J."/>
            <person name="Van De Peer Y."/>
            <person name="Van Deynze A."/>
        </authorList>
    </citation>
    <scope>NUCLEOTIDE SEQUENCE</scope>
    <source>
        <tissue evidence="7">Leaves</tissue>
    </source>
</reference>
<comment type="caution">
    <text evidence="7">The sequence shown here is derived from an EMBL/GenBank/DDBJ whole genome shotgun (WGS) entry which is preliminary data.</text>
</comment>
<dbReference type="InterPro" id="IPR027417">
    <property type="entry name" value="P-loop_NTPase"/>
</dbReference>
<feature type="domain" description="AAA+ ATPase" evidence="6">
    <location>
        <begin position="507"/>
        <end position="666"/>
    </location>
</feature>
<evidence type="ECO:0000313" key="8">
    <source>
        <dbReference type="Proteomes" id="UP000636709"/>
    </source>
</evidence>
<dbReference type="Pfam" id="PF14363">
    <property type="entry name" value="AAA_assoc"/>
    <property type="match status" value="1"/>
</dbReference>
<name>A0A835AK64_9POAL</name>
<feature type="region of interest" description="Disordered" evidence="5">
    <location>
        <begin position="66"/>
        <end position="89"/>
    </location>
</feature>
<dbReference type="GO" id="GO:0006950">
    <property type="term" value="P:response to stress"/>
    <property type="evidence" value="ECO:0007669"/>
    <property type="project" value="UniProtKB-ARBA"/>
</dbReference>
<keyword evidence="3" id="KW-0460">Magnesium</keyword>
<accession>A0A835AK64</accession>
<dbReference type="Proteomes" id="UP000636709">
    <property type="component" value="Unassembled WGS sequence"/>
</dbReference>